<accession>A0A4R2H3V3</accession>
<gene>
    <name evidence="2" type="ORF">EV652_114154</name>
</gene>
<evidence type="ECO:0008006" key="4">
    <source>
        <dbReference type="Google" id="ProtNLM"/>
    </source>
</evidence>
<name>A0A4R2H3V3_9ACTN</name>
<keyword evidence="3" id="KW-1185">Reference proteome</keyword>
<dbReference type="SUPFAM" id="SSF50939">
    <property type="entry name" value="Sialidases"/>
    <property type="match status" value="1"/>
</dbReference>
<dbReference type="CDD" id="cd15482">
    <property type="entry name" value="Sialidase_non-viral"/>
    <property type="match status" value="1"/>
</dbReference>
<dbReference type="Proteomes" id="UP000294508">
    <property type="component" value="Unassembled WGS sequence"/>
</dbReference>
<sequence length="368" mass="38852">MRRLVVVLALIAGFLVTPATAEAATGQLLRDDTGLYPRVIQLANGRILASVVTFVGNADGIGAIYESTNSGKSFTQVGTVEDPEAADGQGLCCATLFELPKPVGAMPAGTLLWAASVGASDRPMSLRIWKSNDVGRTWSYLSNCATASNTSGLWEPEFSIAKDGQLVCHYADETDPAHSQKLMQVWSSDGVTWTDPTPTVASTTVGHRPGMPVVRKLPTGTYLMSYEICGVGGQYDCAAYTRQSADGWNWGSPSAPGVLTRTADGKYFTHAPTLAVAPNGNLLVVGQILQNPDGSVAAGNGRTLFVKSGNGTWRTIPAPVAVTNPYNNYCPNYSSPLLVSPDSKRVLELASDYDAGVCKTYYATGRAG</sequence>
<comment type="caution">
    <text evidence="2">The sequence shown here is derived from an EMBL/GenBank/DDBJ whole genome shotgun (WGS) entry which is preliminary data.</text>
</comment>
<dbReference type="AlphaFoldDB" id="A0A4R2H3V3"/>
<keyword evidence="1" id="KW-0732">Signal</keyword>
<dbReference type="RefSeq" id="WP_132213425.1">
    <property type="nucleotide sequence ID" value="NZ_SLWN01000014.1"/>
</dbReference>
<feature type="signal peptide" evidence="1">
    <location>
        <begin position="1"/>
        <end position="23"/>
    </location>
</feature>
<dbReference type="EMBL" id="SLWN01000014">
    <property type="protein sequence ID" value="TCO19174.1"/>
    <property type="molecule type" value="Genomic_DNA"/>
</dbReference>
<reference evidence="2 3" key="1">
    <citation type="journal article" date="2015" name="Stand. Genomic Sci.">
        <title>Genomic Encyclopedia of Bacterial and Archaeal Type Strains, Phase III: the genomes of soil and plant-associated and newly described type strains.</title>
        <authorList>
            <person name="Whitman W.B."/>
            <person name="Woyke T."/>
            <person name="Klenk H.P."/>
            <person name="Zhou Y."/>
            <person name="Lilburn T.G."/>
            <person name="Beck B.J."/>
            <person name="De Vos P."/>
            <person name="Vandamme P."/>
            <person name="Eisen J.A."/>
            <person name="Garrity G."/>
            <person name="Hugenholtz P."/>
            <person name="Kyrpides N.C."/>
        </authorList>
    </citation>
    <scope>NUCLEOTIDE SEQUENCE [LARGE SCALE GENOMIC DNA]</scope>
    <source>
        <strain evidence="2 3">VKM Ac-2572</strain>
    </source>
</reference>
<organism evidence="2 3">
    <name type="scientific">Kribbella steppae</name>
    <dbReference type="NCBI Taxonomy" id="2512223"/>
    <lineage>
        <taxon>Bacteria</taxon>
        <taxon>Bacillati</taxon>
        <taxon>Actinomycetota</taxon>
        <taxon>Actinomycetes</taxon>
        <taxon>Propionibacteriales</taxon>
        <taxon>Kribbellaceae</taxon>
        <taxon>Kribbella</taxon>
    </lineage>
</organism>
<evidence type="ECO:0000256" key="1">
    <source>
        <dbReference type="SAM" id="SignalP"/>
    </source>
</evidence>
<dbReference type="Gene3D" id="2.120.10.10">
    <property type="match status" value="1"/>
</dbReference>
<dbReference type="OrthoDB" id="5958808at2"/>
<evidence type="ECO:0000313" key="2">
    <source>
        <dbReference type="EMBL" id="TCO19174.1"/>
    </source>
</evidence>
<dbReference type="InterPro" id="IPR036278">
    <property type="entry name" value="Sialidase_sf"/>
</dbReference>
<feature type="chain" id="PRO_5020652482" description="BNR repeat protein" evidence="1">
    <location>
        <begin position="24"/>
        <end position="368"/>
    </location>
</feature>
<protein>
    <recommendedName>
        <fullName evidence="4">BNR repeat protein</fullName>
    </recommendedName>
</protein>
<dbReference type="PANTHER" id="PTHR38792">
    <property type="entry name" value="BNR/ASP-BOX REPEAT DOMAIN PROTEIN (AFU_ORTHOLOGUE AFUA_7G06430)-RELATED"/>
    <property type="match status" value="1"/>
</dbReference>
<proteinExistence type="predicted"/>
<evidence type="ECO:0000313" key="3">
    <source>
        <dbReference type="Proteomes" id="UP000294508"/>
    </source>
</evidence>
<dbReference type="PANTHER" id="PTHR38792:SF3">
    <property type="entry name" value="BNR_ASP-BOX REPEAT DOMAIN PROTEIN (AFU_ORTHOLOGUE AFUA_7G06430)-RELATED"/>
    <property type="match status" value="1"/>
</dbReference>